<comment type="pathway">
    <text evidence="9">Protein modification; lipoprotein biosynthesis (signal peptide cleavage).</text>
</comment>
<proteinExistence type="inferred from homology"/>
<evidence type="ECO:0000256" key="6">
    <source>
        <dbReference type="ARBA" id="ARBA00022801"/>
    </source>
</evidence>
<dbReference type="GO" id="GO:0004190">
    <property type="term" value="F:aspartic-type endopeptidase activity"/>
    <property type="evidence" value="ECO:0007669"/>
    <property type="project" value="UniProtKB-UniRule"/>
</dbReference>
<evidence type="ECO:0000256" key="1">
    <source>
        <dbReference type="ARBA" id="ARBA00006139"/>
    </source>
</evidence>
<keyword evidence="13" id="KW-1185">Reference proteome</keyword>
<dbReference type="NCBIfam" id="TIGR00077">
    <property type="entry name" value="lspA"/>
    <property type="match status" value="1"/>
</dbReference>
<reference evidence="12 13" key="1">
    <citation type="submission" date="2017-02" db="EMBL/GenBank/DDBJ databases">
        <authorList>
            <person name="Peterson S.W."/>
        </authorList>
    </citation>
    <scope>NUCLEOTIDE SEQUENCE [LARGE SCALE GENOMIC DNA]</scope>
    <source>
        <strain evidence="12 13">ATCC 49788</strain>
    </source>
</reference>
<dbReference type="AlphaFoldDB" id="A0A1T4WG02"/>
<comment type="subcellular location">
    <subcellularLocation>
        <location evidence="9">Cell membrane</location>
        <topology evidence="9">Multi-pass membrane protein</topology>
    </subcellularLocation>
</comment>
<keyword evidence="8 9" id="KW-0472">Membrane</keyword>
<keyword evidence="7 9" id="KW-1133">Transmembrane helix</keyword>
<dbReference type="STRING" id="92487.SAMN02745130_01542"/>
<keyword evidence="2 9" id="KW-1003">Cell membrane</keyword>
<evidence type="ECO:0000256" key="11">
    <source>
        <dbReference type="RuleBase" id="RU004181"/>
    </source>
</evidence>
<dbReference type="GO" id="GO:0006508">
    <property type="term" value="P:proteolysis"/>
    <property type="evidence" value="ECO:0007669"/>
    <property type="project" value="UniProtKB-KW"/>
</dbReference>
<feature type="active site" evidence="9">
    <location>
        <position position="130"/>
    </location>
</feature>
<dbReference type="Pfam" id="PF01252">
    <property type="entry name" value="Peptidase_A8"/>
    <property type="match status" value="1"/>
</dbReference>
<dbReference type="Proteomes" id="UP000190460">
    <property type="component" value="Unassembled WGS sequence"/>
</dbReference>
<keyword evidence="6 9" id="KW-0378">Hydrolase</keyword>
<dbReference type="PRINTS" id="PR00781">
    <property type="entry name" value="LIPOSIGPTASE"/>
</dbReference>
<dbReference type="EMBL" id="FUYB01000005">
    <property type="protein sequence ID" value="SKA75581.1"/>
    <property type="molecule type" value="Genomic_DNA"/>
</dbReference>
<dbReference type="PROSITE" id="PS00855">
    <property type="entry name" value="SPASE_II"/>
    <property type="match status" value="1"/>
</dbReference>
<evidence type="ECO:0000256" key="2">
    <source>
        <dbReference type="ARBA" id="ARBA00022475"/>
    </source>
</evidence>
<evidence type="ECO:0000256" key="3">
    <source>
        <dbReference type="ARBA" id="ARBA00022670"/>
    </source>
</evidence>
<protein>
    <recommendedName>
        <fullName evidence="9">Lipoprotein signal peptidase</fullName>
        <ecNumber evidence="9">3.4.23.36</ecNumber>
    </recommendedName>
    <alternativeName>
        <fullName evidence="9">Prolipoprotein signal peptidase</fullName>
    </alternativeName>
    <alternativeName>
        <fullName evidence="9">Signal peptidase II</fullName>
        <shortName evidence="9">SPase II</shortName>
    </alternativeName>
</protein>
<keyword evidence="3 9" id="KW-0645">Protease</keyword>
<accession>A0A1T4WG02</accession>
<evidence type="ECO:0000313" key="13">
    <source>
        <dbReference type="Proteomes" id="UP000190460"/>
    </source>
</evidence>
<feature type="transmembrane region" description="Helical" evidence="9">
    <location>
        <begin position="145"/>
        <end position="171"/>
    </location>
</feature>
<dbReference type="UniPathway" id="UPA00665"/>
<evidence type="ECO:0000256" key="8">
    <source>
        <dbReference type="ARBA" id="ARBA00023136"/>
    </source>
</evidence>
<dbReference type="InterPro" id="IPR001872">
    <property type="entry name" value="Peptidase_A8"/>
</dbReference>
<keyword evidence="4 9" id="KW-0812">Transmembrane</keyword>
<evidence type="ECO:0000256" key="4">
    <source>
        <dbReference type="ARBA" id="ARBA00022692"/>
    </source>
</evidence>
<evidence type="ECO:0000256" key="7">
    <source>
        <dbReference type="ARBA" id="ARBA00022989"/>
    </source>
</evidence>
<gene>
    <name evidence="9" type="primary">lspA</name>
    <name evidence="12" type="ORF">SAMN02745130_01542</name>
</gene>
<feature type="active site" evidence="9">
    <location>
        <position position="154"/>
    </location>
</feature>
<comment type="function">
    <text evidence="9 10">This protein specifically catalyzes the removal of signal peptides from prolipoproteins.</text>
</comment>
<dbReference type="PANTHER" id="PTHR33695:SF1">
    <property type="entry name" value="LIPOPROTEIN SIGNAL PEPTIDASE"/>
    <property type="match status" value="1"/>
</dbReference>
<dbReference type="EC" id="3.4.23.36" evidence="9"/>
<dbReference type="PANTHER" id="PTHR33695">
    <property type="entry name" value="LIPOPROTEIN SIGNAL PEPTIDASE"/>
    <property type="match status" value="1"/>
</dbReference>
<comment type="similarity">
    <text evidence="1 9 11">Belongs to the peptidase A8 family.</text>
</comment>
<evidence type="ECO:0000256" key="5">
    <source>
        <dbReference type="ARBA" id="ARBA00022750"/>
    </source>
</evidence>
<sequence>MRSFRSLSRIDEQRGMLSWLWIAAVVVAIDQLTKWMAEANLEFGIPYSVFPHLNFTLAYNYGAAFSFLGGQGGWQRWFFAGLAIVVVIFIINWLRKLSKGRNWTALGLVLVLGGAVGNLIDRLLYGKVIDFIDIYFDIPFVMENYRFATFNVADIAITLGAAILVFMSLFASDRME</sequence>
<evidence type="ECO:0000256" key="9">
    <source>
        <dbReference type="HAMAP-Rule" id="MF_00161"/>
    </source>
</evidence>
<dbReference type="RefSeq" id="WP_200807052.1">
    <property type="nucleotide sequence ID" value="NZ_FUYB01000005.1"/>
</dbReference>
<evidence type="ECO:0000256" key="10">
    <source>
        <dbReference type="RuleBase" id="RU000594"/>
    </source>
</evidence>
<dbReference type="GO" id="GO:0005886">
    <property type="term" value="C:plasma membrane"/>
    <property type="evidence" value="ECO:0007669"/>
    <property type="project" value="UniProtKB-SubCell"/>
</dbReference>
<feature type="transmembrane region" description="Helical" evidence="9">
    <location>
        <begin position="106"/>
        <end position="125"/>
    </location>
</feature>
<comment type="catalytic activity">
    <reaction evidence="9 10">
        <text>Release of signal peptides from bacterial membrane prolipoproteins. Hydrolyzes -Xaa-Yaa-Zaa-|-(S,diacylglyceryl)Cys-, in which Xaa is hydrophobic (preferably Leu), and Yaa (Ala or Ser) and Zaa (Gly or Ala) have small, neutral side chains.</text>
        <dbReference type="EC" id="3.4.23.36"/>
    </reaction>
</comment>
<organism evidence="12 13">
    <name type="scientific">Thiothrix eikelboomii</name>
    <dbReference type="NCBI Taxonomy" id="92487"/>
    <lineage>
        <taxon>Bacteria</taxon>
        <taxon>Pseudomonadati</taxon>
        <taxon>Pseudomonadota</taxon>
        <taxon>Gammaproteobacteria</taxon>
        <taxon>Thiotrichales</taxon>
        <taxon>Thiotrichaceae</taxon>
        <taxon>Thiothrix</taxon>
    </lineage>
</organism>
<evidence type="ECO:0000313" key="12">
    <source>
        <dbReference type="EMBL" id="SKA75581.1"/>
    </source>
</evidence>
<name>A0A1T4WG02_9GAMM</name>
<feature type="transmembrane region" description="Helical" evidence="9">
    <location>
        <begin position="77"/>
        <end position="94"/>
    </location>
</feature>
<dbReference type="HAMAP" id="MF_00161">
    <property type="entry name" value="LspA"/>
    <property type="match status" value="1"/>
</dbReference>
<keyword evidence="5 9" id="KW-0064">Aspartyl protease</keyword>
<comment type="caution">
    <text evidence="9">Lacks conserved residue(s) required for the propagation of feature annotation.</text>
</comment>